<evidence type="ECO:0000313" key="1">
    <source>
        <dbReference type="EMBL" id="KAJ6952333.1"/>
    </source>
</evidence>
<name>A0AAD6L9I5_9ROSI</name>
<evidence type="ECO:0000313" key="2">
    <source>
        <dbReference type="Proteomes" id="UP001164929"/>
    </source>
</evidence>
<dbReference type="Proteomes" id="UP001164929">
    <property type="component" value="Chromosome 19"/>
</dbReference>
<sequence>MTNPYENSTFEGVDECFQESDDSTMRGGGALVKGLGHTNDVGETSESQVTELAFASAYTHGGRSLDCLRSGDQAANGRLHGGRVLLEFFSYKLCLKRYKQHNI</sequence>
<accession>A0AAD6L9I5</accession>
<organism evidence="1 2">
    <name type="scientific">Populus alba x Populus x berolinensis</name>
    <dbReference type="NCBI Taxonomy" id="444605"/>
    <lineage>
        <taxon>Eukaryota</taxon>
        <taxon>Viridiplantae</taxon>
        <taxon>Streptophyta</taxon>
        <taxon>Embryophyta</taxon>
        <taxon>Tracheophyta</taxon>
        <taxon>Spermatophyta</taxon>
        <taxon>Magnoliopsida</taxon>
        <taxon>eudicotyledons</taxon>
        <taxon>Gunneridae</taxon>
        <taxon>Pentapetalae</taxon>
        <taxon>rosids</taxon>
        <taxon>fabids</taxon>
        <taxon>Malpighiales</taxon>
        <taxon>Salicaceae</taxon>
        <taxon>Saliceae</taxon>
        <taxon>Populus</taxon>
    </lineage>
</organism>
<protein>
    <submittedName>
        <fullName evidence="1">Uncharacterized protein</fullName>
    </submittedName>
</protein>
<gene>
    <name evidence="1" type="ORF">NC653_041466</name>
</gene>
<comment type="caution">
    <text evidence="1">The sequence shown here is derived from an EMBL/GenBank/DDBJ whole genome shotgun (WGS) entry which is preliminary data.</text>
</comment>
<dbReference type="EMBL" id="JAQIZT010000019">
    <property type="protein sequence ID" value="KAJ6952333.1"/>
    <property type="molecule type" value="Genomic_DNA"/>
</dbReference>
<keyword evidence="2" id="KW-1185">Reference proteome</keyword>
<dbReference type="AlphaFoldDB" id="A0AAD6L9I5"/>
<proteinExistence type="predicted"/>
<reference evidence="1" key="1">
    <citation type="journal article" date="2023" name="Mol. Ecol. Resour.">
        <title>Chromosome-level genome assembly of a triploid poplar Populus alba 'Berolinensis'.</title>
        <authorList>
            <person name="Chen S."/>
            <person name="Yu Y."/>
            <person name="Wang X."/>
            <person name="Wang S."/>
            <person name="Zhang T."/>
            <person name="Zhou Y."/>
            <person name="He R."/>
            <person name="Meng N."/>
            <person name="Wang Y."/>
            <person name="Liu W."/>
            <person name="Liu Z."/>
            <person name="Liu J."/>
            <person name="Guo Q."/>
            <person name="Huang H."/>
            <person name="Sederoff R.R."/>
            <person name="Wang G."/>
            <person name="Qu G."/>
            <person name="Chen S."/>
        </authorList>
    </citation>
    <scope>NUCLEOTIDE SEQUENCE</scope>
    <source>
        <strain evidence="1">SC-2020</strain>
    </source>
</reference>